<feature type="domain" description="C2" evidence="14">
    <location>
        <begin position="372"/>
        <end position="494"/>
    </location>
</feature>
<dbReference type="PROSITE" id="PS50004">
    <property type="entry name" value="C2"/>
    <property type="match status" value="4"/>
</dbReference>
<dbReference type="InterPro" id="IPR056910">
    <property type="entry name" value="TCB1-3_C2"/>
</dbReference>
<feature type="transmembrane region" description="Helical" evidence="13">
    <location>
        <begin position="118"/>
        <end position="151"/>
    </location>
</feature>
<evidence type="ECO:0000256" key="5">
    <source>
        <dbReference type="ARBA" id="ARBA00022737"/>
    </source>
</evidence>
<evidence type="ECO:0000256" key="1">
    <source>
        <dbReference type="ARBA" id="ARBA00004586"/>
    </source>
</evidence>
<dbReference type="EMBL" id="CP002501">
    <property type="protein sequence ID" value="AET40124.1"/>
    <property type="molecule type" value="Genomic_DNA"/>
</dbReference>
<evidence type="ECO:0000313" key="16">
    <source>
        <dbReference type="EMBL" id="AET40124.1"/>
    </source>
</evidence>
<proteinExistence type="predicted"/>
<evidence type="ECO:0000256" key="13">
    <source>
        <dbReference type="SAM" id="Phobius"/>
    </source>
</evidence>
<evidence type="ECO:0000256" key="9">
    <source>
        <dbReference type="ARBA" id="ARBA00023121"/>
    </source>
</evidence>
<feature type="region of interest" description="Disordered" evidence="12">
    <location>
        <begin position="1"/>
        <end position="59"/>
    </location>
</feature>
<dbReference type="Gene3D" id="2.60.40.150">
    <property type="entry name" value="C2 domain"/>
    <property type="match status" value="4"/>
</dbReference>
<keyword evidence="6" id="KW-0256">Endoplasmic reticulum</keyword>
<keyword evidence="11" id="KW-0175">Coiled coil</keyword>
<protein>
    <recommendedName>
        <fullName evidence="18">Tricalbin</fullName>
    </recommendedName>
</protein>
<dbReference type="RefSeq" id="XP_003646941.1">
    <property type="nucleotide sequence ID" value="XM_003646893.1"/>
</dbReference>
<dbReference type="InParanoid" id="I6NDI2"/>
<evidence type="ECO:0000259" key="15">
    <source>
        <dbReference type="PROSITE" id="PS51847"/>
    </source>
</evidence>
<feature type="coiled-coil region" evidence="11">
    <location>
        <begin position="830"/>
        <end position="857"/>
    </location>
</feature>
<keyword evidence="4 13" id="KW-0812">Transmembrane</keyword>
<dbReference type="InterPro" id="IPR037765">
    <property type="entry name" value="C2B_Tricalbin"/>
</dbReference>
<dbReference type="OMA" id="GWTGDVM"/>
<name>I6NDI2_ERECY</name>
<dbReference type="InterPro" id="IPR031468">
    <property type="entry name" value="SMP_LBD"/>
</dbReference>
<evidence type="ECO:0000256" key="12">
    <source>
        <dbReference type="SAM" id="MobiDB-lite"/>
    </source>
</evidence>
<dbReference type="PANTHER" id="PTHR46980">
    <property type="entry name" value="TRICALBIN-1-RELATED"/>
    <property type="match status" value="1"/>
</dbReference>
<dbReference type="InterPro" id="IPR037761">
    <property type="entry name" value="C2A_Tricalbin"/>
</dbReference>
<dbReference type="GO" id="GO:0071944">
    <property type="term" value="C:cell periphery"/>
    <property type="evidence" value="ECO:0007669"/>
    <property type="project" value="UniProtKB-ARBA"/>
</dbReference>
<evidence type="ECO:0000256" key="4">
    <source>
        <dbReference type="ARBA" id="ARBA00022692"/>
    </source>
</evidence>
<dbReference type="Pfam" id="PF24920">
    <property type="entry name" value="C2_TCB1"/>
    <property type="match status" value="1"/>
</dbReference>
<dbReference type="SUPFAM" id="SSF49562">
    <property type="entry name" value="C2 domain (Calcium/lipid-binding domain, CaLB)"/>
    <property type="match status" value="4"/>
</dbReference>
<evidence type="ECO:0000256" key="3">
    <source>
        <dbReference type="ARBA" id="ARBA00022553"/>
    </source>
</evidence>
<accession>I6NDI2</accession>
<evidence type="ECO:0000259" key="14">
    <source>
        <dbReference type="PROSITE" id="PS50004"/>
    </source>
</evidence>
<keyword evidence="5" id="KW-0677">Repeat</keyword>
<dbReference type="InterPro" id="IPR035892">
    <property type="entry name" value="C2_domain_sf"/>
</dbReference>
<dbReference type="InterPro" id="IPR037762">
    <property type="entry name" value="C2C_Tricalbin"/>
</dbReference>
<feature type="compositionally biased region" description="Basic and acidic residues" evidence="12">
    <location>
        <begin position="47"/>
        <end position="59"/>
    </location>
</feature>
<evidence type="ECO:0000256" key="2">
    <source>
        <dbReference type="ARBA" id="ARBA00022448"/>
    </source>
</evidence>
<feature type="domain" description="SMP-LTD" evidence="15">
    <location>
        <begin position="178"/>
        <end position="381"/>
    </location>
</feature>
<dbReference type="eggNOG" id="KOG1012">
    <property type="taxonomic scope" value="Eukaryota"/>
</dbReference>
<keyword evidence="2" id="KW-0813">Transport</keyword>
<dbReference type="Pfam" id="PF00168">
    <property type="entry name" value="C2"/>
    <property type="match status" value="4"/>
</dbReference>
<feature type="compositionally biased region" description="Polar residues" evidence="12">
    <location>
        <begin position="1"/>
        <end position="31"/>
    </location>
</feature>
<comment type="subcellular location">
    <subcellularLocation>
        <location evidence="1">Endoplasmic reticulum membrane</location>
    </subcellularLocation>
</comment>
<evidence type="ECO:0000256" key="7">
    <source>
        <dbReference type="ARBA" id="ARBA00022989"/>
    </source>
</evidence>
<feature type="domain" description="C2" evidence="14">
    <location>
        <begin position="637"/>
        <end position="765"/>
    </location>
</feature>
<reference evidence="16 17" key="1">
    <citation type="journal article" date="2011" name="G3 (Bethesda)">
        <title>Genome evolution in the Eremothecium clade of the Saccharomyces complex revealed by comparative genomics.</title>
        <authorList>
            <person name="Wendland J."/>
            <person name="Walther A."/>
        </authorList>
    </citation>
    <scope>NUCLEOTIDE SEQUENCE [LARGE SCALE GENOMIC DNA]</scope>
    <source>
        <strain evidence="17">CBS 270.75 / DBVPG 7215 / KCTC 17166 / NRRL Y-17582</strain>
    </source>
</reference>
<gene>
    <name evidence="16" type="ordered locus">Ecym_5368</name>
</gene>
<dbReference type="GO" id="GO:0061817">
    <property type="term" value="P:endoplasmic reticulum-plasma membrane tethering"/>
    <property type="evidence" value="ECO:0007669"/>
    <property type="project" value="InterPro"/>
</dbReference>
<dbReference type="CDD" id="cd04045">
    <property type="entry name" value="C2C_Tricalbin-like"/>
    <property type="match status" value="1"/>
</dbReference>
<evidence type="ECO:0008006" key="18">
    <source>
        <dbReference type="Google" id="ProtNLM"/>
    </source>
</evidence>
<dbReference type="HOGENOM" id="CLU_001661_1_1_1"/>
<keyword evidence="3" id="KW-0597">Phosphoprotein</keyword>
<evidence type="ECO:0000313" key="17">
    <source>
        <dbReference type="Proteomes" id="UP000006790"/>
    </source>
</evidence>
<evidence type="ECO:0000256" key="6">
    <source>
        <dbReference type="ARBA" id="ARBA00022824"/>
    </source>
</evidence>
<dbReference type="OrthoDB" id="1029639at2759"/>
<feature type="domain" description="C2" evidence="14">
    <location>
        <begin position="978"/>
        <end position="1102"/>
    </location>
</feature>
<dbReference type="CDD" id="cd04052">
    <property type="entry name" value="C2B_Tricalbin-like"/>
    <property type="match status" value="1"/>
</dbReference>
<dbReference type="GeneID" id="11468463"/>
<dbReference type="GO" id="GO:0008289">
    <property type="term" value="F:lipid binding"/>
    <property type="evidence" value="ECO:0007669"/>
    <property type="project" value="UniProtKB-KW"/>
</dbReference>
<keyword evidence="10 13" id="KW-0472">Membrane</keyword>
<keyword evidence="8" id="KW-0445">Lipid transport</keyword>
<dbReference type="PIRSF" id="PIRSF037232">
    <property type="entry name" value="Tricalbin"/>
    <property type="match status" value="1"/>
</dbReference>
<dbReference type="GO" id="GO:0006869">
    <property type="term" value="P:lipid transport"/>
    <property type="evidence" value="ECO:0007669"/>
    <property type="project" value="UniProtKB-KW"/>
</dbReference>
<evidence type="ECO:0000256" key="11">
    <source>
        <dbReference type="SAM" id="Coils"/>
    </source>
</evidence>
<dbReference type="PROSITE" id="PS51847">
    <property type="entry name" value="SMP"/>
    <property type="match status" value="1"/>
</dbReference>
<dbReference type="STRING" id="931890.I6NDI2"/>
<dbReference type="CDD" id="cd04044">
    <property type="entry name" value="C2A_Tricalbin-like"/>
    <property type="match status" value="1"/>
</dbReference>
<evidence type="ECO:0000256" key="8">
    <source>
        <dbReference type="ARBA" id="ARBA00023055"/>
    </source>
</evidence>
<dbReference type="PRINTS" id="PR00360">
    <property type="entry name" value="C2DOMAIN"/>
</dbReference>
<keyword evidence="17" id="KW-1185">Reference proteome</keyword>
<keyword evidence="7 13" id="KW-1133">Transmembrane helix</keyword>
<keyword evidence="9" id="KW-0446">Lipid-binding</keyword>
<dbReference type="SMART" id="SM00239">
    <property type="entry name" value="C2"/>
    <property type="match status" value="4"/>
</dbReference>
<dbReference type="KEGG" id="erc:Ecym_5368"/>
<feature type="domain" description="C2" evidence="14">
    <location>
        <begin position="519"/>
        <end position="632"/>
    </location>
</feature>
<dbReference type="CDD" id="cd21678">
    <property type="entry name" value="SMP_TCB"/>
    <property type="match status" value="1"/>
</dbReference>
<evidence type="ECO:0000256" key="10">
    <source>
        <dbReference type="ARBA" id="ARBA00023136"/>
    </source>
</evidence>
<dbReference type="GO" id="GO:0005789">
    <property type="term" value="C:endoplasmic reticulum membrane"/>
    <property type="evidence" value="ECO:0007669"/>
    <property type="project" value="UniProtKB-SubCell"/>
</dbReference>
<dbReference type="InterPro" id="IPR052455">
    <property type="entry name" value="Tricalbin_domain"/>
</dbReference>
<dbReference type="PANTHER" id="PTHR46980:SF2">
    <property type="entry name" value="TRICALBIN-1-RELATED"/>
    <property type="match status" value="1"/>
</dbReference>
<dbReference type="InterPro" id="IPR037756">
    <property type="entry name" value="C2D_Tricalbin"/>
</dbReference>
<sequence>MASTTTQEVVSGSNTSATEAISHLNTDSTVSKPPPDSEGSGVGAASKSEEDEKETKGEDVVVERPVVNASYVGWKQIGGWEERDELKADDLLLDLNRETALSNVLPDSAYGDWFHSVGYFFVGGFLSFLLGYFKFGLAPVFFIVVGVALLYRTSIKRYRASIRELVQKELTVQKVEDDYESMDWLNNFLDKFWPRIEPAASKMVVDQVNEELARNPAVPGFIQSLWVDQFTLGVKPPRIDLVKTFQNTDPDVAVMDWAVSFTPHDLSDLDAKQLKNYVNQRVVIKVKIFGISIPVIVQDIAFSAHVRVRMKMMTPFPHIETANVQLLDIPDIDFMFKMFGDTIFNWELMAIPGLLPLIKEMARKYAGPILLPPFSFQLNIPQLLSGSSLSIGVLELSVHNAKNLKCSRSSLDGEELSPYLEFSFNGKVVGKTATVKNTLNPVWDESMYILVSSFTDPLSITVYAQRENLKDRVLGRVQYNLSSLHDKPLQKGRSAKILNNSKPVGLLNFDLNFHPTLEPKKLPDGSVEELLDLNSGITKIQVEKAIDLNNAGEKKPSTYVEVYVNAKLVLTTAVVAKNANPTYSGEHETVITDRRRTRVKLVVKDLKGNIISSTVQSLNDLIDRTQVDKRWIPLQGGKGELKVTTQWKPVALDAGSDNAGYVPPIGVIRLLLNKAEGLRNLEKIGTIDPYARVLVQGNVRGRTNAADSTVDPIWNEAIYVTVSSPNQRISIECMDVETAGNDRTLGKFDIKTSDLFQKGSDDRYLEVINEDPIMGRLVSKKGPKGIVTYYISFYPSLPILSLEEIMELDSINESKKQLQVKKDIMKDSASSEKKAEIQNEETELKELEDMFSNKMKLDLGELLQYGSGVFAFTILGGELPQTGCYIQAFFDSGGHPKYVSPKNATKTVRPSPWGDALITELQWSVTTFRVTKNAHQNKAEGCLCELNIPTIELVKNCFYKPSIVTLTGDSTGKVMVQASWFPIVATRFPQSDLITNTGDLDIEIRNAVKLIAADRNGKSDPYVKLYIDDAENHFYKTKVQKKNLNPTWGESTTIQINNRVNNYLRIKVMDWDAGNSDDLIGLAMVALADINPDGDTVMDVPLTAPDGGDGGILYLTFRFAPRYTVSVSKVETKVADIATKGLSAGLHAGTSAIGTGLGAVGKLKKGILGGKNKDKDKQKVEE</sequence>
<dbReference type="AlphaFoldDB" id="I6NDI2"/>
<dbReference type="Proteomes" id="UP000006790">
    <property type="component" value="Chromosome 5"/>
</dbReference>
<dbReference type="CDD" id="cd04040">
    <property type="entry name" value="C2D_Tricalbin-like"/>
    <property type="match status" value="1"/>
</dbReference>
<dbReference type="FunCoup" id="I6NDI2">
    <property type="interactions" value="158"/>
</dbReference>
<dbReference type="FunFam" id="2.60.40.150:FF:000217">
    <property type="entry name" value="Tcb1p"/>
    <property type="match status" value="1"/>
</dbReference>
<dbReference type="InterPro" id="IPR017147">
    <property type="entry name" value="Tricalbin"/>
</dbReference>
<dbReference type="InterPro" id="IPR000008">
    <property type="entry name" value="C2_dom"/>
</dbReference>
<organism evidence="16 17">
    <name type="scientific">Eremothecium cymbalariae (strain CBS 270.75 / DBVPG 7215 / KCTC 17166 / NRRL Y-17582)</name>
    <name type="common">Yeast</name>
    <dbReference type="NCBI Taxonomy" id="931890"/>
    <lineage>
        <taxon>Eukaryota</taxon>
        <taxon>Fungi</taxon>
        <taxon>Dikarya</taxon>
        <taxon>Ascomycota</taxon>
        <taxon>Saccharomycotina</taxon>
        <taxon>Saccharomycetes</taxon>
        <taxon>Saccharomycetales</taxon>
        <taxon>Saccharomycetaceae</taxon>
        <taxon>Eremothecium</taxon>
    </lineage>
</organism>